<organism evidence="6 7">
    <name type="scientific">Photobacterium ganghwense</name>
    <dbReference type="NCBI Taxonomy" id="320778"/>
    <lineage>
        <taxon>Bacteria</taxon>
        <taxon>Pseudomonadati</taxon>
        <taxon>Pseudomonadota</taxon>
        <taxon>Gammaproteobacteria</taxon>
        <taxon>Vibrionales</taxon>
        <taxon>Vibrionaceae</taxon>
        <taxon>Photobacterium</taxon>
    </lineage>
</organism>
<evidence type="ECO:0000256" key="2">
    <source>
        <dbReference type="ARBA" id="ARBA00022801"/>
    </source>
</evidence>
<keyword evidence="2" id="KW-0378">Hydrolase</keyword>
<dbReference type="Pfam" id="PF17676">
    <property type="entry name" value="Peptidase_S66C"/>
    <property type="match status" value="1"/>
</dbReference>
<dbReference type="AlphaFoldDB" id="A0A0J1H9K9"/>
<dbReference type="InterPro" id="IPR027461">
    <property type="entry name" value="Carboxypeptidase_A_C_sf"/>
</dbReference>
<gene>
    <name evidence="6" type="ORF">ABT57_16505</name>
</gene>
<dbReference type="PANTHER" id="PTHR30237">
    <property type="entry name" value="MURAMOYLTETRAPEPTIDE CARBOXYPEPTIDASE"/>
    <property type="match status" value="1"/>
</dbReference>
<evidence type="ECO:0000313" key="7">
    <source>
        <dbReference type="Proteomes" id="UP000035909"/>
    </source>
</evidence>
<dbReference type="InterPro" id="IPR040449">
    <property type="entry name" value="Peptidase_S66_N"/>
</dbReference>
<dbReference type="OrthoDB" id="9807329at2"/>
<evidence type="ECO:0000313" key="6">
    <source>
        <dbReference type="EMBL" id="KLV08374.1"/>
    </source>
</evidence>
<evidence type="ECO:0000256" key="1">
    <source>
        <dbReference type="ARBA" id="ARBA00010233"/>
    </source>
</evidence>
<proteinExistence type="inferred from homology"/>
<dbReference type="Proteomes" id="UP000035909">
    <property type="component" value="Unassembled WGS sequence"/>
</dbReference>
<reference evidence="6 7" key="1">
    <citation type="submission" date="2015-05" db="EMBL/GenBank/DDBJ databases">
        <title>Photobacterium galathea sp. nov.</title>
        <authorList>
            <person name="Machado H."/>
            <person name="Gram L."/>
        </authorList>
    </citation>
    <scope>NUCLEOTIDE SEQUENCE [LARGE SCALE GENOMIC DNA]</scope>
    <source>
        <strain evidence="6 7">DSM 22954</strain>
    </source>
</reference>
<sequence>MTETNFIPRHTLYPRPLAAGSKIAVTAFSSGVEAECHPRLNKVLANLRAQGFDVIEGQCLRQNIKHASASKAQRAQELMRFLCDDSIDAVMPPWGGELAMDILPLLDYDRLRTVRPKWLVGFSDVSTVLTAMTTKLGWATVHTANLMEMHPDEGCAFVISVIPSLKQEAGASLHQQSSTAYQIHGESFAVNPDTILKPCEPTYWKLLGKQRSASFRGRLIGGCFDILHHLVGTEYLDLNALDRRFQGDGIILYLENAEMSPTDLYRALLSLKYRGVFSKVNAVIFGRNAFISDSMAADANQAMTSEEALLSALDDIDIPVVYDADIGHFPPNLTLFNGALAEVAVDNGRATVTQYLK</sequence>
<dbReference type="SUPFAM" id="SSF52317">
    <property type="entry name" value="Class I glutamine amidotransferase-like"/>
    <property type="match status" value="1"/>
</dbReference>
<dbReference type="PIRSF" id="PIRSF028757">
    <property type="entry name" value="LD-carboxypeptidase"/>
    <property type="match status" value="1"/>
</dbReference>
<dbReference type="SUPFAM" id="SSF141986">
    <property type="entry name" value="LD-carboxypeptidase A C-terminal domain-like"/>
    <property type="match status" value="1"/>
</dbReference>
<evidence type="ECO:0008006" key="8">
    <source>
        <dbReference type="Google" id="ProtNLM"/>
    </source>
</evidence>
<comment type="similarity">
    <text evidence="1">Belongs to the peptidase S66 family.</text>
</comment>
<dbReference type="PANTHER" id="PTHR30237:SF5">
    <property type="entry name" value="CARBOXYPEPTIDASE VC_A0337-RELATED"/>
    <property type="match status" value="1"/>
</dbReference>
<name>A0A0J1H9K9_9GAMM</name>
<dbReference type="Gene3D" id="3.50.30.60">
    <property type="entry name" value="LD-carboxypeptidase A C-terminal domain-like"/>
    <property type="match status" value="1"/>
</dbReference>
<dbReference type="GO" id="GO:0016787">
    <property type="term" value="F:hydrolase activity"/>
    <property type="evidence" value="ECO:0007669"/>
    <property type="project" value="UniProtKB-KW"/>
</dbReference>
<dbReference type="InterPro" id="IPR040921">
    <property type="entry name" value="Peptidase_S66C"/>
</dbReference>
<dbReference type="PATRIC" id="fig|320778.3.peg.3591"/>
<dbReference type="CDD" id="cd07062">
    <property type="entry name" value="Peptidase_S66_mccF_like"/>
    <property type="match status" value="1"/>
</dbReference>
<dbReference type="Gene3D" id="3.40.50.10740">
    <property type="entry name" value="Class I glutamine amidotransferase-like"/>
    <property type="match status" value="1"/>
</dbReference>
<feature type="active site" description="Charge relay system" evidence="3">
    <location>
        <position position="255"/>
    </location>
</feature>
<comment type="caution">
    <text evidence="6">The sequence shown here is derived from an EMBL/GenBank/DDBJ whole genome shotgun (WGS) entry which is preliminary data.</text>
</comment>
<feature type="domain" description="LD-carboxypeptidase N-terminal" evidence="4">
    <location>
        <begin position="23"/>
        <end position="142"/>
    </location>
</feature>
<dbReference type="EMBL" id="LDOU01000015">
    <property type="protein sequence ID" value="KLV08374.1"/>
    <property type="molecule type" value="Genomic_DNA"/>
</dbReference>
<feature type="domain" description="LD-carboxypeptidase C-terminal" evidence="5">
    <location>
        <begin position="216"/>
        <end position="343"/>
    </location>
</feature>
<dbReference type="STRING" id="320778.ABT57_16505"/>
<feature type="active site" description="Nucleophile" evidence="3">
    <location>
        <position position="123"/>
    </location>
</feature>
<evidence type="ECO:0000256" key="3">
    <source>
        <dbReference type="PIRSR" id="PIRSR028757-1"/>
    </source>
</evidence>
<dbReference type="Pfam" id="PF02016">
    <property type="entry name" value="Peptidase_S66"/>
    <property type="match status" value="1"/>
</dbReference>
<evidence type="ECO:0000259" key="4">
    <source>
        <dbReference type="Pfam" id="PF02016"/>
    </source>
</evidence>
<accession>A0A0J1H9K9</accession>
<dbReference type="InterPro" id="IPR003507">
    <property type="entry name" value="S66_fam"/>
</dbReference>
<keyword evidence="7" id="KW-1185">Reference proteome</keyword>
<dbReference type="InterPro" id="IPR029062">
    <property type="entry name" value="Class_I_gatase-like"/>
</dbReference>
<dbReference type="RefSeq" id="WP_047886262.1">
    <property type="nucleotide sequence ID" value="NZ_LDOU01000015.1"/>
</dbReference>
<evidence type="ECO:0000259" key="5">
    <source>
        <dbReference type="Pfam" id="PF17676"/>
    </source>
</evidence>
<feature type="active site" description="Charge relay system" evidence="3">
    <location>
        <position position="328"/>
    </location>
</feature>
<protein>
    <recommendedName>
        <fullName evidence="8">Peptidase S66</fullName>
    </recommendedName>
</protein>
<dbReference type="InterPro" id="IPR027478">
    <property type="entry name" value="LdcA_N"/>
</dbReference>